<dbReference type="SUPFAM" id="SSF52954">
    <property type="entry name" value="Class II aaRS ABD-related"/>
    <property type="match status" value="1"/>
</dbReference>
<evidence type="ECO:0000313" key="4">
    <source>
        <dbReference type="EMBL" id="KZX10042.1"/>
    </source>
</evidence>
<evidence type="ECO:0000313" key="5">
    <source>
        <dbReference type="Proteomes" id="UP000077245"/>
    </source>
</evidence>
<dbReference type="HAMAP" id="MF_00699">
    <property type="entry name" value="BriX"/>
    <property type="match status" value="1"/>
</dbReference>
<gene>
    <name evidence="4" type="ORF">MBCUR_19520</name>
</gene>
<dbReference type="PATRIC" id="fig|49547.3.peg.2064"/>
<dbReference type="OrthoDB" id="117530at2157"/>
<proteinExistence type="inferred from homology"/>
<sequence>MLISSSRKPAPKTRSFCKNLGHTFGYEYVSRGKSSLRDLGLKSEDLGHKYVLLVYELEGNPSKLSFFTNDGNEILSLKITAKISNERLFIKPKELKFKFILPGLEFLKTFFDFPLDSNIFSNSIEINESKNLDEIANISFINDKGEKSKFEITIRRILFIADELKNRDEKMFEGKNG</sequence>
<evidence type="ECO:0000256" key="2">
    <source>
        <dbReference type="HAMAP-Rule" id="MF_00699"/>
    </source>
</evidence>
<organism evidence="4 5">
    <name type="scientific">Methanobrevibacter curvatus</name>
    <dbReference type="NCBI Taxonomy" id="49547"/>
    <lineage>
        <taxon>Archaea</taxon>
        <taxon>Methanobacteriati</taxon>
        <taxon>Methanobacteriota</taxon>
        <taxon>Methanomada group</taxon>
        <taxon>Methanobacteria</taxon>
        <taxon>Methanobacteriales</taxon>
        <taxon>Methanobacteriaceae</taxon>
        <taxon>Methanobrevibacter</taxon>
    </lineage>
</organism>
<protein>
    <recommendedName>
        <fullName evidence="2">Probable Brix domain-containing ribosomal biogenesis protein</fullName>
    </recommendedName>
</protein>
<accession>A0A165YYT0</accession>
<dbReference type="InterPro" id="IPR007109">
    <property type="entry name" value="Brix"/>
</dbReference>
<dbReference type="InterPro" id="IPR023548">
    <property type="entry name" value="Brix_dom_Rbsml_bgen_prot"/>
</dbReference>
<keyword evidence="1 2" id="KW-0690">Ribosome biogenesis</keyword>
<name>A0A165YYT0_9EURY</name>
<dbReference type="STRING" id="49547.MBCUR_19520"/>
<dbReference type="Gene3D" id="3.40.50.10480">
    <property type="entry name" value="Probable brix-domain ribosomal biogenesis protein"/>
    <property type="match status" value="1"/>
</dbReference>
<evidence type="ECO:0000256" key="1">
    <source>
        <dbReference type="ARBA" id="ARBA00022517"/>
    </source>
</evidence>
<reference evidence="4 5" key="1">
    <citation type="submission" date="2016-04" db="EMBL/GenBank/DDBJ databases">
        <title>Genome sequence of Methanobrevibacter curvatus DSM 11111.</title>
        <authorList>
            <person name="Poehlein A."/>
            <person name="Seedorf H."/>
            <person name="Daniel R."/>
        </authorList>
    </citation>
    <scope>NUCLEOTIDE SEQUENCE [LARGE SCALE GENOMIC DNA]</scope>
    <source>
        <strain evidence="4 5">DSM 11111</strain>
    </source>
</reference>
<dbReference type="GO" id="GO:0006364">
    <property type="term" value="P:rRNA processing"/>
    <property type="evidence" value="ECO:0007669"/>
    <property type="project" value="InterPro"/>
</dbReference>
<comment type="function">
    <text evidence="2">Probably involved in the biogenesis of the ribosome.</text>
</comment>
<dbReference type="Proteomes" id="UP000077245">
    <property type="component" value="Unassembled WGS sequence"/>
</dbReference>
<dbReference type="PROSITE" id="PS50833">
    <property type="entry name" value="BRIX"/>
    <property type="match status" value="1"/>
</dbReference>
<dbReference type="EMBL" id="LWMV01000228">
    <property type="protein sequence ID" value="KZX10042.1"/>
    <property type="molecule type" value="Genomic_DNA"/>
</dbReference>
<dbReference type="GO" id="GO:0019843">
    <property type="term" value="F:rRNA binding"/>
    <property type="evidence" value="ECO:0007669"/>
    <property type="project" value="InterPro"/>
</dbReference>
<keyword evidence="5" id="KW-1185">Reference proteome</keyword>
<feature type="domain" description="Brix" evidence="3">
    <location>
        <begin position="1"/>
        <end position="177"/>
    </location>
</feature>
<dbReference type="AlphaFoldDB" id="A0A165YYT0"/>
<evidence type="ECO:0000259" key="3">
    <source>
        <dbReference type="PROSITE" id="PS50833"/>
    </source>
</evidence>
<comment type="caution">
    <text evidence="4">The sequence shown here is derived from an EMBL/GenBank/DDBJ whole genome shotgun (WGS) entry which is preliminary data.</text>
</comment>
<dbReference type="RefSeq" id="WP_067092775.1">
    <property type="nucleotide sequence ID" value="NZ_LWMV01000228.1"/>
</dbReference>
<dbReference type="SMART" id="SM00879">
    <property type="entry name" value="Brix"/>
    <property type="match status" value="1"/>
</dbReference>